<dbReference type="RefSeq" id="WP_277563448.1">
    <property type="nucleotide sequence ID" value="NZ_JAPDHZ010000002.1"/>
</dbReference>
<feature type="chain" id="PRO_5040861390" evidence="1">
    <location>
        <begin position="25"/>
        <end position="41"/>
    </location>
</feature>
<evidence type="ECO:0000313" key="2">
    <source>
        <dbReference type="EMBL" id="MDG0789509.1"/>
    </source>
</evidence>
<reference evidence="2 3" key="1">
    <citation type="submission" date="2022-10" db="EMBL/GenBank/DDBJ databases">
        <title>Comparative genomic analysis of Cohnella hashimotonis sp. nov., isolated from the International Space Station.</title>
        <authorList>
            <person name="Simpson A."/>
            <person name="Venkateswaran K."/>
        </authorList>
    </citation>
    <scope>NUCLEOTIDE SEQUENCE [LARGE SCALE GENOMIC DNA]</scope>
    <source>
        <strain evidence="2 3">DSM 18997</strain>
    </source>
</reference>
<name>A0A9X4KCB2_9BACL</name>
<evidence type="ECO:0000256" key="1">
    <source>
        <dbReference type="SAM" id="SignalP"/>
    </source>
</evidence>
<dbReference type="Proteomes" id="UP001153387">
    <property type="component" value="Unassembled WGS sequence"/>
</dbReference>
<evidence type="ECO:0000313" key="3">
    <source>
        <dbReference type="Proteomes" id="UP001153387"/>
    </source>
</evidence>
<accession>A0A9X4KCB2</accession>
<dbReference type="AlphaFoldDB" id="A0A9X4KCB2"/>
<feature type="signal peptide" evidence="1">
    <location>
        <begin position="1"/>
        <end position="24"/>
    </location>
</feature>
<sequence>MKKLAVLLLLASLAMSGWSGFVLAERGGPERGTVEKVGEPA</sequence>
<comment type="caution">
    <text evidence="2">The sequence shown here is derived from an EMBL/GenBank/DDBJ whole genome shotgun (WGS) entry which is preliminary data.</text>
</comment>
<keyword evidence="1" id="KW-0732">Signal</keyword>
<proteinExistence type="predicted"/>
<organism evidence="2 3">
    <name type="scientific">Cohnella ginsengisoli</name>
    <dbReference type="NCBI Taxonomy" id="425004"/>
    <lineage>
        <taxon>Bacteria</taxon>
        <taxon>Bacillati</taxon>
        <taxon>Bacillota</taxon>
        <taxon>Bacilli</taxon>
        <taxon>Bacillales</taxon>
        <taxon>Paenibacillaceae</taxon>
        <taxon>Cohnella</taxon>
    </lineage>
</organism>
<protein>
    <submittedName>
        <fullName evidence="2">Uncharacterized protein</fullName>
    </submittedName>
</protein>
<gene>
    <name evidence="2" type="ORF">OMP38_00550</name>
</gene>
<keyword evidence="3" id="KW-1185">Reference proteome</keyword>
<dbReference type="EMBL" id="JAPDHZ010000002">
    <property type="protein sequence ID" value="MDG0789509.1"/>
    <property type="molecule type" value="Genomic_DNA"/>
</dbReference>